<dbReference type="GO" id="GO:0051301">
    <property type="term" value="P:cell division"/>
    <property type="evidence" value="ECO:0007669"/>
    <property type="project" value="UniProtKB-KW"/>
</dbReference>
<dbReference type="InterPro" id="IPR036565">
    <property type="entry name" value="Mur-like_cat_sf"/>
</dbReference>
<dbReference type="EC" id="6.3.2.10" evidence="10"/>
<evidence type="ECO:0000256" key="3">
    <source>
        <dbReference type="ARBA" id="ARBA00022618"/>
    </source>
</evidence>
<comment type="pathway">
    <text evidence="10">Cell wall biogenesis; peptidoglycan biosynthesis.</text>
</comment>
<dbReference type="SUPFAM" id="SSF53244">
    <property type="entry name" value="MurD-like peptide ligases, peptide-binding domain"/>
    <property type="match status" value="1"/>
</dbReference>
<evidence type="ECO:0000256" key="2">
    <source>
        <dbReference type="ARBA" id="ARBA00022598"/>
    </source>
</evidence>
<dbReference type="Gene3D" id="3.40.1190.10">
    <property type="entry name" value="Mur-like, catalytic domain"/>
    <property type="match status" value="1"/>
</dbReference>
<dbReference type="GO" id="GO:0005524">
    <property type="term" value="F:ATP binding"/>
    <property type="evidence" value="ECO:0007669"/>
    <property type="project" value="UniProtKB-KW"/>
</dbReference>
<feature type="domain" description="Mur ligase central" evidence="12">
    <location>
        <begin position="107"/>
        <end position="236"/>
    </location>
</feature>
<dbReference type="eggNOG" id="COG0770">
    <property type="taxonomic scope" value="Bacteria"/>
</dbReference>
<evidence type="ECO:0000256" key="5">
    <source>
        <dbReference type="ARBA" id="ARBA00022840"/>
    </source>
</evidence>
<feature type="domain" description="Mur ligase C-terminal" evidence="11">
    <location>
        <begin position="324"/>
        <end position="425"/>
    </location>
</feature>
<keyword evidence="5" id="KW-0067">ATP-binding</keyword>
<comment type="subcellular location">
    <subcellularLocation>
        <location evidence="10">Cytoplasm</location>
    </subcellularLocation>
</comment>
<dbReference type="NCBIfam" id="TIGR01143">
    <property type="entry name" value="murF"/>
    <property type="match status" value="1"/>
</dbReference>
<dbReference type="PANTHER" id="PTHR43024:SF1">
    <property type="entry name" value="UDP-N-ACETYLMURAMOYL-TRIPEPTIDE--D-ALANYL-D-ALANINE LIGASE"/>
    <property type="match status" value="1"/>
</dbReference>
<proteinExistence type="predicted"/>
<dbReference type="InterPro" id="IPR013221">
    <property type="entry name" value="Mur_ligase_cen"/>
</dbReference>
<keyword evidence="14" id="KW-1185">Reference proteome</keyword>
<protein>
    <recommendedName>
        <fullName evidence="10">UDP-N-acetylmuramoyl-tripeptide--D-alanyl-D-alanine ligase</fullName>
        <ecNumber evidence="10">6.3.2.10</ecNumber>
    </recommendedName>
</protein>
<dbReference type="RefSeq" id="WP_013044796.1">
    <property type="nucleotide sequence ID" value="NC_014008.1"/>
</dbReference>
<sequence length="457" mass="49074">MSSWDPSQLADWTNGHWLGAHEPEAIRAFCFDTRQLQSGDCFIALTAGARDGHDFVEQALAAGAGSALVSRPLDLPIPQLVVEDTLLAMEAIGAAVRAAFSGPVVGVTGSCGKTSTKEMLRLVLGESVAHATAGNWNNRIGVPMTLFGLDSERQEFAVIEAGINQPGEMNHLGEMIAADVVVVTAIEAAHLELLQTVETIANEKSQLMAHARPSALLILPAELLNYAAFNRYRARAVAVVEAGSPVPEGVLSTVSYRFEGPRIVLSGEYFAAVGGRCEFQLASQSRGIRRNAALAMVTAAVLGQPTKVSRVGIENWQPSGDRGRLIESAGRQFYVDCYNANPASMADALDAFAHSVPDEVPRCYVLGAMNELGADAPRLHRESIEGHDFRPQDRVYLVGPQALLAGYAQALEKAGSQLSFGEKVENFESEIADFKGALFLKGSRSYRLEQLLPEALR</sequence>
<dbReference type="HOGENOM" id="CLU_031507_4_0_0"/>
<comment type="function">
    <text evidence="10">Involved in cell wall formation. Catalyzes the final step in the synthesis of UDP-N-acetylmuramoyl-pentapeptide, the precursor of murein.</text>
</comment>
<evidence type="ECO:0000256" key="9">
    <source>
        <dbReference type="ARBA" id="ARBA00023316"/>
    </source>
</evidence>
<dbReference type="UniPathway" id="UPA00219"/>
<dbReference type="SUPFAM" id="SSF53623">
    <property type="entry name" value="MurD-like peptide ligases, catalytic domain"/>
    <property type="match status" value="1"/>
</dbReference>
<dbReference type="Pfam" id="PF02875">
    <property type="entry name" value="Mur_ligase_C"/>
    <property type="match status" value="1"/>
</dbReference>
<name>D5EI40_CORAD</name>
<keyword evidence="2 13" id="KW-0436">Ligase</keyword>
<keyword evidence="8 10" id="KW-0131">Cell cycle</keyword>
<dbReference type="GO" id="GO:0071555">
    <property type="term" value="P:cell wall organization"/>
    <property type="evidence" value="ECO:0007669"/>
    <property type="project" value="UniProtKB-KW"/>
</dbReference>
<dbReference type="Proteomes" id="UP000000925">
    <property type="component" value="Chromosome"/>
</dbReference>
<dbReference type="SUPFAM" id="SSF63418">
    <property type="entry name" value="MurE/MurF N-terminal domain"/>
    <property type="match status" value="1"/>
</dbReference>
<dbReference type="Pfam" id="PF08245">
    <property type="entry name" value="Mur_ligase_M"/>
    <property type="match status" value="1"/>
</dbReference>
<dbReference type="KEGG" id="caa:Caka_3067"/>
<keyword evidence="7 10" id="KW-0573">Peptidoglycan synthesis</keyword>
<evidence type="ECO:0000259" key="11">
    <source>
        <dbReference type="Pfam" id="PF02875"/>
    </source>
</evidence>
<dbReference type="AlphaFoldDB" id="D5EI40"/>
<keyword evidence="9 10" id="KW-0961">Cell wall biogenesis/degradation</keyword>
<dbReference type="Gene3D" id="3.40.1390.10">
    <property type="entry name" value="MurE/MurF, N-terminal domain"/>
    <property type="match status" value="1"/>
</dbReference>
<reference evidence="13 14" key="1">
    <citation type="journal article" date="2010" name="Stand. Genomic Sci.">
        <title>Complete genome sequence of Coraliomargarita akajimensis type strain (04OKA010-24).</title>
        <authorList>
            <person name="Mavromatis K."/>
            <person name="Abt B."/>
            <person name="Brambilla E."/>
            <person name="Lapidus A."/>
            <person name="Copeland A."/>
            <person name="Deshpande S."/>
            <person name="Nolan M."/>
            <person name="Lucas S."/>
            <person name="Tice H."/>
            <person name="Cheng J.F."/>
            <person name="Han C."/>
            <person name="Detter J.C."/>
            <person name="Woyke T."/>
            <person name="Goodwin L."/>
            <person name="Pitluck S."/>
            <person name="Held B."/>
            <person name="Brettin T."/>
            <person name="Tapia R."/>
            <person name="Ivanova N."/>
            <person name="Mikhailova N."/>
            <person name="Pati A."/>
            <person name="Liolios K."/>
            <person name="Chen A."/>
            <person name="Palaniappan K."/>
            <person name="Land M."/>
            <person name="Hauser L."/>
            <person name="Chang Y.J."/>
            <person name="Jeffries C.D."/>
            <person name="Rohde M."/>
            <person name="Goker M."/>
            <person name="Bristow J."/>
            <person name="Eisen J.A."/>
            <person name="Markowitz V."/>
            <person name="Hugenholtz P."/>
            <person name="Klenk H.P."/>
            <person name="Kyrpides N.C."/>
        </authorList>
    </citation>
    <scope>NUCLEOTIDE SEQUENCE [LARGE SCALE GENOMIC DNA]</scope>
    <source>
        <strain evidence="14">DSM 45221 / IAM 15411 / JCM 23193 / KCTC 12865</strain>
    </source>
</reference>
<dbReference type="Gene3D" id="3.90.190.20">
    <property type="entry name" value="Mur ligase, C-terminal domain"/>
    <property type="match status" value="1"/>
</dbReference>
<evidence type="ECO:0000256" key="6">
    <source>
        <dbReference type="ARBA" id="ARBA00022960"/>
    </source>
</evidence>
<keyword evidence="3 10" id="KW-0132">Cell division</keyword>
<dbReference type="InterPro" id="IPR036615">
    <property type="entry name" value="Mur_ligase_C_dom_sf"/>
</dbReference>
<dbReference type="InterPro" id="IPR004101">
    <property type="entry name" value="Mur_ligase_C"/>
</dbReference>
<organism evidence="13 14">
    <name type="scientific">Coraliomargarita akajimensis (strain DSM 45221 / IAM 15411 / JCM 23193 / KCTC 12865 / 04OKA010-24)</name>
    <dbReference type="NCBI Taxonomy" id="583355"/>
    <lineage>
        <taxon>Bacteria</taxon>
        <taxon>Pseudomonadati</taxon>
        <taxon>Verrucomicrobiota</taxon>
        <taxon>Opitutia</taxon>
        <taxon>Puniceicoccales</taxon>
        <taxon>Coraliomargaritaceae</taxon>
        <taxon>Coraliomargarita</taxon>
    </lineage>
</organism>
<dbReference type="STRING" id="583355.Caka_3067"/>
<evidence type="ECO:0000259" key="12">
    <source>
        <dbReference type="Pfam" id="PF08245"/>
    </source>
</evidence>
<dbReference type="PANTHER" id="PTHR43024">
    <property type="entry name" value="UDP-N-ACETYLMURAMOYL-TRIPEPTIDE--D-ALANYL-D-ALANINE LIGASE"/>
    <property type="match status" value="1"/>
</dbReference>
<evidence type="ECO:0000313" key="14">
    <source>
        <dbReference type="Proteomes" id="UP000000925"/>
    </source>
</evidence>
<evidence type="ECO:0000256" key="7">
    <source>
        <dbReference type="ARBA" id="ARBA00022984"/>
    </source>
</evidence>
<dbReference type="EMBL" id="CP001998">
    <property type="protein sequence ID" value="ADE56080.1"/>
    <property type="molecule type" value="Genomic_DNA"/>
</dbReference>
<evidence type="ECO:0000256" key="4">
    <source>
        <dbReference type="ARBA" id="ARBA00022741"/>
    </source>
</evidence>
<comment type="catalytic activity">
    <reaction evidence="10">
        <text>D-alanyl-D-alanine + UDP-N-acetyl-alpha-D-muramoyl-L-alanyl-gamma-D-glutamyl-meso-2,6-diaminopimelate + ATP = UDP-N-acetyl-alpha-D-muramoyl-L-alanyl-gamma-D-glutamyl-meso-2,6-diaminopimeloyl-D-alanyl-D-alanine + ADP + phosphate + H(+)</text>
        <dbReference type="Rhea" id="RHEA:28374"/>
        <dbReference type="ChEBI" id="CHEBI:15378"/>
        <dbReference type="ChEBI" id="CHEBI:30616"/>
        <dbReference type="ChEBI" id="CHEBI:43474"/>
        <dbReference type="ChEBI" id="CHEBI:57822"/>
        <dbReference type="ChEBI" id="CHEBI:61386"/>
        <dbReference type="ChEBI" id="CHEBI:83905"/>
        <dbReference type="ChEBI" id="CHEBI:456216"/>
        <dbReference type="EC" id="6.3.2.10"/>
    </reaction>
</comment>
<keyword evidence="6 10" id="KW-0133">Cell shape</keyword>
<evidence type="ECO:0000313" key="13">
    <source>
        <dbReference type="EMBL" id="ADE56080.1"/>
    </source>
</evidence>
<evidence type="ECO:0000256" key="1">
    <source>
        <dbReference type="ARBA" id="ARBA00022490"/>
    </source>
</evidence>
<dbReference type="GO" id="GO:0005737">
    <property type="term" value="C:cytoplasm"/>
    <property type="evidence" value="ECO:0007669"/>
    <property type="project" value="UniProtKB-SubCell"/>
</dbReference>
<gene>
    <name evidence="13" type="ordered locus">Caka_3067</name>
</gene>
<dbReference type="GO" id="GO:0008360">
    <property type="term" value="P:regulation of cell shape"/>
    <property type="evidence" value="ECO:0007669"/>
    <property type="project" value="UniProtKB-KW"/>
</dbReference>
<evidence type="ECO:0000256" key="8">
    <source>
        <dbReference type="ARBA" id="ARBA00023306"/>
    </source>
</evidence>
<keyword evidence="1" id="KW-0963">Cytoplasm</keyword>
<dbReference type="InterPro" id="IPR035911">
    <property type="entry name" value="MurE/MurF_N"/>
</dbReference>
<dbReference type="GO" id="GO:0008766">
    <property type="term" value="F:UDP-N-acetylmuramoylalanyl-D-glutamyl-2,6-diaminopimelate-D-alanyl-D-alanine ligase activity"/>
    <property type="evidence" value="ECO:0007669"/>
    <property type="project" value="RHEA"/>
</dbReference>
<accession>D5EI40</accession>
<dbReference type="GO" id="GO:0009252">
    <property type="term" value="P:peptidoglycan biosynthetic process"/>
    <property type="evidence" value="ECO:0007669"/>
    <property type="project" value="UniProtKB-UniPathway"/>
</dbReference>
<evidence type="ECO:0000256" key="10">
    <source>
        <dbReference type="RuleBase" id="RU004136"/>
    </source>
</evidence>
<dbReference type="GO" id="GO:0047480">
    <property type="term" value="F:UDP-N-acetylmuramoyl-tripeptide-D-alanyl-D-alanine ligase activity"/>
    <property type="evidence" value="ECO:0007669"/>
    <property type="project" value="UniProtKB-EC"/>
</dbReference>
<dbReference type="InterPro" id="IPR051046">
    <property type="entry name" value="MurCDEF_CellWall_CoF430Synth"/>
</dbReference>
<dbReference type="InterPro" id="IPR005863">
    <property type="entry name" value="UDP-N-AcMur_synth"/>
</dbReference>
<keyword evidence="4" id="KW-0547">Nucleotide-binding</keyword>